<proteinExistence type="predicted"/>
<evidence type="ECO:0000313" key="3">
    <source>
        <dbReference type="Proteomes" id="UP001054902"/>
    </source>
</evidence>
<sequence>MVKPQRKDFKQYTFDDVELPQSLDSPIESAVMLAEFEKIKAGWPQDEDKGYSLVVSQERIQEIFDNNQFIIRNPTREKYSTIMNSAGKVLLIRIVEDFTGAKLKWVQYDSSHNWMSFDSMLDALSQLGFDAITNDQQWHYFRDKLCRSQPIALTHATPYPIIKHPDGRKYAVKVANCVKVAGIETVTLPIITEELVEIVQIRDLNNKLLKIAKTRWEAVNFMNEMSGNAYNPKDLKQKLMQKWIDARRPGREGSDMEKPFPSSRSAKGNMQFILIKLPHPNFDLNPSPKKATAKKATAKKATAKKVTAKKATGKKATAKKATAKKVTAKKATAKKAKPDPVVLDSKPSPKKATAKKAKPDPVVLDSKPSPKKATAKKAKPDPVVLDSKPSPKKATAKKATAKTANPSPQPLAESNVNTSTTKFHPIFGKVKPDAKDVSKMKPTAKKAKKEPKDLLHFFGVKKP</sequence>
<dbReference type="EMBL" id="BLLK01000047">
    <property type="protein sequence ID" value="GFH53996.1"/>
    <property type="molecule type" value="Genomic_DNA"/>
</dbReference>
<dbReference type="AlphaFoldDB" id="A0AAD3CXI3"/>
<feature type="compositionally biased region" description="Polar residues" evidence="1">
    <location>
        <begin position="412"/>
        <end position="422"/>
    </location>
</feature>
<keyword evidence="3" id="KW-1185">Reference proteome</keyword>
<dbReference type="Proteomes" id="UP001054902">
    <property type="component" value="Unassembled WGS sequence"/>
</dbReference>
<reference evidence="2 3" key="1">
    <citation type="journal article" date="2021" name="Sci. Rep.">
        <title>The genome of the diatom Chaetoceros tenuissimus carries an ancient integrated fragment of an extant virus.</title>
        <authorList>
            <person name="Hongo Y."/>
            <person name="Kimura K."/>
            <person name="Takaki Y."/>
            <person name="Yoshida Y."/>
            <person name="Baba S."/>
            <person name="Kobayashi G."/>
            <person name="Nagasaki K."/>
            <person name="Hano T."/>
            <person name="Tomaru Y."/>
        </authorList>
    </citation>
    <scope>NUCLEOTIDE SEQUENCE [LARGE SCALE GENOMIC DNA]</scope>
    <source>
        <strain evidence="2 3">NIES-3715</strain>
    </source>
</reference>
<protein>
    <submittedName>
        <fullName evidence="2">Uncharacterized protein</fullName>
    </submittedName>
</protein>
<evidence type="ECO:0000256" key="1">
    <source>
        <dbReference type="SAM" id="MobiDB-lite"/>
    </source>
</evidence>
<accession>A0AAD3CXI3</accession>
<comment type="caution">
    <text evidence="2">The sequence shown here is derived from an EMBL/GenBank/DDBJ whole genome shotgun (WGS) entry which is preliminary data.</text>
</comment>
<feature type="compositionally biased region" description="Basic residues" evidence="1">
    <location>
        <begin position="390"/>
        <end position="400"/>
    </location>
</feature>
<feature type="compositionally biased region" description="Basic residues" evidence="1">
    <location>
        <begin position="291"/>
        <end position="335"/>
    </location>
</feature>
<organism evidence="2 3">
    <name type="scientific">Chaetoceros tenuissimus</name>
    <dbReference type="NCBI Taxonomy" id="426638"/>
    <lineage>
        <taxon>Eukaryota</taxon>
        <taxon>Sar</taxon>
        <taxon>Stramenopiles</taxon>
        <taxon>Ochrophyta</taxon>
        <taxon>Bacillariophyta</taxon>
        <taxon>Coscinodiscophyceae</taxon>
        <taxon>Chaetocerotophycidae</taxon>
        <taxon>Chaetocerotales</taxon>
        <taxon>Chaetocerotaceae</taxon>
        <taxon>Chaetoceros</taxon>
    </lineage>
</organism>
<gene>
    <name evidence="2" type="ORF">CTEN210_10472</name>
</gene>
<name>A0AAD3CXI3_9STRA</name>
<evidence type="ECO:0000313" key="2">
    <source>
        <dbReference type="EMBL" id="GFH53996.1"/>
    </source>
</evidence>
<feature type="region of interest" description="Disordered" evidence="1">
    <location>
        <begin position="279"/>
        <end position="463"/>
    </location>
</feature>
<feature type="compositionally biased region" description="Basic and acidic residues" evidence="1">
    <location>
        <begin position="430"/>
        <end position="439"/>
    </location>
</feature>